<organism evidence="1 2">
    <name type="scientific">Bordetella pseudohinzii</name>
    <dbReference type="NCBI Taxonomy" id="1331258"/>
    <lineage>
        <taxon>Bacteria</taxon>
        <taxon>Pseudomonadati</taxon>
        <taxon>Pseudomonadota</taxon>
        <taxon>Betaproteobacteria</taxon>
        <taxon>Burkholderiales</taxon>
        <taxon>Alcaligenaceae</taxon>
        <taxon>Bordetella</taxon>
    </lineage>
</organism>
<name>A0A0M7ECA1_9BORD</name>
<dbReference type="RefSeq" id="WP_257784708.1">
    <property type="nucleotide sequence ID" value="NZ_CAJGUP010000002.1"/>
</dbReference>
<reference evidence="1 2" key="1">
    <citation type="submission" date="2015-09" db="EMBL/GenBank/DDBJ databases">
        <authorList>
            <person name="Jackson K.R."/>
            <person name="Lunt B.L."/>
            <person name="Fisher J.N.B."/>
            <person name="Gardner A.V."/>
            <person name="Bailey M.E."/>
            <person name="Deus L.M."/>
            <person name="Earl A.S."/>
            <person name="Gibby P.D."/>
            <person name="Hartmann K.A."/>
            <person name="Liu J.E."/>
            <person name="Manci A.M."/>
            <person name="Nielsen D.A."/>
            <person name="Solomon M.B."/>
            <person name="Breakwell D.P."/>
            <person name="Burnett S.H."/>
            <person name="Grose J.H."/>
        </authorList>
    </citation>
    <scope>NUCLEOTIDE SEQUENCE [LARGE SCALE GENOMIC DNA]</scope>
    <source>
        <strain evidence="1 2">2789STDY5608636</strain>
    </source>
</reference>
<evidence type="ECO:0000313" key="2">
    <source>
        <dbReference type="Proteomes" id="UP000053096"/>
    </source>
</evidence>
<gene>
    <name evidence="1" type="ORF">ERS370011_01581</name>
</gene>
<dbReference type="EMBL" id="CYTV01000003">
    <property type="protein sequence ID" value="CUI64594.1"/>
    <property type="molecule type" value="Genomic_DNA"/>
</dbReference>
<evidence type="ECO:0000313" key="1">
    <source>
        <dbReference type="EMBL" id="CUI64594.1"/>
    </source>
</evidence>
<accession>A0A0M7ECA1</accession>
<dbReference type="Proteomes" id="UP000053096">
    <property type="component" value="Unassembled WGS sequence"/>
</dbReference>
<proteinExistence type="predicted"/>
<protein>
    <submittedName>
        <fullName evidence="1">Uncharacterized protein</fullName>
    </submittedName>
</protein>
<dbReference type="AlphaFoldDB" id="A0A0M7ECA1"/>
<sequence length="43" mass="4653">MTTPLAKSYLRPGTGVGEAFTRQVRQEYAGSARIIEANAIKAE</sequence>